<dbReference type="RefSeq" id="WP_377732475.1">
    <property type="nucleotide sequence ID" value="NZ_JBHSRI010000002.1"/>
</dbReference>
<dbReference type="SUPFAM" id="SSF53041">
    <property type="entry name" value="Resolvase-like"/>
    <property type="match status" value="1"/>
</dbReference>
<dbReference type="PROSITE" id="PS51736">
    <property type="entry name" value="RECOMBINASES_3"/>
    <property type="match status" value="1"/>
</dbReference>
<comment type="similarity">
    <text evidence="1">Belongs to the site-specific recombinase resolvase family.</text>
</comment>
<dbReference type="EMBL" id="JBHSRI010000002">
    <property type="protein sequence ID" value="MFC6038456.1"/>
    <property type="molecule type" value="Genomic_DNA"/>
</dbReference>
<gene>
    <name evidence="3" type="ORF">ACFPYN_03205</name>
</gene>
<sequence>MANSNSAVLYCRVSTDKEAQETSLIRQEEELRKFAQEQKYFVRDVFLDQHSGYSVEREGLLDMLDFIKMNSITTVFIQDETRLGRGNSRMAILHMLKKLDIEVISLNDGGSIRLNEMDTMMLEILALVEEYQRKLHNAKIRRGMRRAVEHGFKPEKNLKDQGNPEGRERKEIPMDEIVKLRNNGLTYAEIASTLRGFGFPVSKATVHRRYMEYKERLGG</sequence>
<organism evidence="3 4">
    <name type="scientific">Paenisporosarcina macmurdoensis</name>
    <dbReference type="NCBI Taxonomy" id="212659"/>
    <lineage>
        <taxon>Bacteria</taxon>
        <taxon>Bacillati</taxon>
        <taxon>Bacillota</taxon>
        <taxon>Bacilli</taxon>
        <taxon>Bacillales</taxon>
        <taxon>Caryophanaceae</taxon>
        <taxon>Paenisporosarcina</taxon>
    </lineage>
</organism>
<dbReference type="Gene3D" id="3.40.50.1390">
    <property type="entry name" value="Resolvase, N-terminal catalytic domain"/>
    <property type="match status" value="1"/>
</dbReference>
<evidence type="ECO:0000259" key="2">
    <source>
        <dbReference type="PROSITE" id="PS51736"/>
    </source>
</evidence>
<evidence type="ECO:0000313" key="3">
    <source>
        <dbReference type="EMBL" id="MFC6038456.1"/>
    </source>
</evidence>
<reference evidence="4" key="1">
    <citation type="journal article" date="2019" name="Int. J. Syst. Evol. Microbiol.">
        <title>The Global Catalogue of Microorganisms (GCM) 10K type strain sequencing project: providing services to taxonomists for standard genome sequencing and annotation.</title>
        <authorList>
            <consortium name="The Broad Institute Genomics Platform"/>
            <consortium name="The Broad Institute Genome Sequencing Center for Infectious Disease"/>
            <person name="Wu L."/>
            <person name="Ma J."/>
        </authorList>
    </citation>
    <scope>NUCLEOTIDE SEQUENCE [LARGE SCALE GENOMIC DNA]</scope>
    <source>
        <strain evidence="4">CCUG 54527</strain>
    </source>
</reference>
<dbReference type="CDD" id="cd00338">
    <property type="entry name" value="Ser_Recombinase"/>
    <property type="match status" value="1"/>
</dbReference>
<protein>
    <submittedName>
        <fullName evidence="3">Recombinase family protein</fullName>
    </submittedName>
</protein>
<dbReference type="SMART" id="SM00857">
    <property type="entry name" value="Resolvase"/>
    <property type="match status" value="1"/>
</dbReference>
<proteinExistence type="inferred from homology"/>
<dbReference type="InterPro" id="IPR050639">
    <property type="entry name" value="SSR_resolvase"/>
</dbReference>
<evidence type="ECO:0000313" key="4">
    <source>
        <dbReference type="Proteomes" id="UP001596170"/>
    </source>
</evidence>
<evidence type="ECO:0000256" key="1">
    <source>
        <dbReference type="ARBA" id="ARBA00009913"/>
    </source>
</evidence>
<dbReference type="InterPro" id="IPR036162">
    <property type="entry name" value="Resolvase-like_N_sf"/>
</dbReference>
<keyword evidence="4" id="KW-1185">Reference proteome</keyword>
<feature type="domain" description="Resolvase/invertase-type recombinase catalytic" evidence="2">
    <location>
        <begin position="6"/>
        <end position="151"/>
    </location>
</feature>
<accession>A0ABW1L4N5</accession>
<dbReference type="Pfam" id="PF00239">
    <property type="entry name" value="Resolvase"/>
    <property type="match status" value="1"/>
</dbReference>
<dbReference type="PANTHER" id="PTHR30461:SF26">
    <property type="entry name" value="RESOLVASE HOMOLOG YNEB"/>
    <property type="match status" value="1"/>
</dbReference>
<name>A0ABW1L4N5_9BACL</name>
<comment type="caution">
    <text evidence="3">The sequence shown here is derived from an EMBL/GenBank/DDBJ whole genome shotgun (WGS) entry which is preliminary data.</text>
</comment>
<dbReference type="PANTHER" id="PTHR30461">
    <property type="entry name" value="DNA-INVERTASE FROM LAMBDOID PROPHAGE"/>
    <property type="match status" value="1"/>
</dbReference>
<dbReference type="Proteomes" id="UP001596170">
    <property type="component" value="Unassembled WGS sequence"/>
</dbReference>
<dbReference type="InterPro" id="IPR006119">
    <property type="entry name" value="Resolv_N"/>
</dbReference>